<sequence length="169" mass="19171">MSQDFVEIAKLGATYKLDGELNLYPLANSIETLLSYGNWYIQLPANSIWQPLKDESVLRRGDKLYIKLANVDNAETAKKYVNALIGVPKEALPKAEKDEAYFKDLIGCSVVNTNNDSFGEVIDIIETGANEVLVCKKESEEYLIPYVKQYIVSEDLDSKKIVVDWEYDY</sequence>
<dbReference type="OrthoDB" id="9783509at2"/>
<feature type="domain" description="Ribosome maturation factor RimM PRC barrel" evidence="7">
    <location>
        <begin position="103"/>
        <end position="166"/>
    </location>
</feature>
<dbReference type="GO" id="GO:0005737">
    <property type="term" value="C:cytoplasm"/>
    <property type="evidence" value="ECO:0007669"/>
    <property type="project" value="UniProtKB-SubCell"/>
</dbReference>
<dbReference type="SUPFAM" id="SSF50447">
    <property type="entry name" value="Translation proteins"/>
    <property type="match status" value="1"/>
</dbReference>
<dbReference type="InterPro" id="IPR056792">
    <property type="entry name" value="PRC_RimM"/>
</dbReference>
<dbReference type="InterPro" id="IPR011961">
    <property type="entry name" value="RimM"/>
</dbReference>
<keyword evidence="2 5" id="KW-0690">Ribosome biogenesis</keyword>
<comment type="similarity">
    <text evidence="5">Belongs to the RimM family.</text>
</comment>
<keyword evidence="4 5" id="KW-0143">Chaperone</keyword>
<name>A0A097EPB2_9GAMM</name>
<dbReference type="Pfam" id="PF24986">
    <property type="entry name" value="PRC_RimM"/>
    <property type="match status" value="1"/>
</dbReference>
<dbReference type="STRING" id="1547445.LO80_05085"/>
<evidence type="ECO:0000256" key="1">
    <source>
        <dbReference type="ARBA" id="ARBA00022490"/>
    </source>
</evidence>
<comment type="domain">
    <text evidence="5">The PRC barrel domain binds ribosomal protein uS19.</text>
</comment>
<dbReference type="Gene3D" id="2.30.30.240">
    <property type="entry name" value="PRC-barrel domain"/>
    <property type="match status" value="1"/>
</dbReference>
<dbReference type="AlphaFoldDB" id="A0A097EPB2"/>
<evidence type="ECO:0000256" key="3">
    <source>
        <dbReference type="ARBA" id="ARBA00022552"/>
    </source>
</evidence>
<dbReference type="KEGG" id="frf:LO80_05085"/>
<dbReference type="InterPro" id="IPR036976">
    <property type="entry name" value="RimM_N_sf"/>
</dbReference>
<dbReference type="InterPro" id="IPR011033">
    <property type="entry name" value="PRC_barrel-like_sf"/>
</dbReference>
<dbReference type="GO" id="GO:0043022">
    <property type="term" value="F:ribosome binding"/>
    <property type="evidence" value="ECO:0007669"/>
    <property type="project" value="InterPro"/>
</dbReference>
<dbReference type="HAMAP" id="MF_00014">
    <property type="entry name" value="Ribosome_mat_RimM"/>
    <property type="match status" value="1"/>
</dbReference>
<organism evidence="8 9">
    <name type="scientific">Candidatus Francisella endociliophora</name>
    <dbReference type="NCBI Taxonomy" id="653937"/>
    <lineage>
        <taxon>Bacteria</taxon>
        <taxon>Pseudomonadati</taxon>
        <taxon>Pseudomonadota</taxon>
        <taxon>Gammaproteobacteria</taxon>
        <taxon>Thiotrichales</taxon>
        <taxon>Francisellaceae</taxon>
        <taxon>Francisella</taxon>
    </lineage>
</organism>
<dbReference type="Gene3D" id="2.40.30.60">
    <property type="entry name" value="RimM"/>
    <property type="match status" value="1"/>
</dbReference>
<dbReference type="NCBIfam" id="NF011185">
    <property type="entry name" value="PRK14591.1"/>
    <property type="match status" value="1"/>
</dbReference>
<evidence type="ECO:0000256" key="2">
    <source>
        <dbReference type="ARBA" id="ARBA00022517"/>
    </source>
</evidence>
<dbReference type="EMBL" id="CP009574">
    <property type="protein sequence ID" value="AIT09399.1"/>
    <property type="molecule type" value="Genomic_DNA"/>
</dbReference>
<gene>
    <name evidence="5 8" type="primary">rimM</name>
    <name evidence="8" type="ORF">LO80_05085</name>
</gene>
<keyword evidence="3 5" id="KW-0698">rRNA processing</keyword>
<accession>A0A097EPB2</accession>
<dbReference type="Pfam" id="PF01782">
    <property type="entry name" value="RimM"/>
    <property type="match status" value="1"/>
</dbReference>
<dbReference type="GO" id="GO:0006364">
    <property type="term" value="P:rRNA processing"/>
    <property type="evidence" value="ECO:0007669"/>
    <property type="project" value="UniProtKB-UniRule"/>
</dbReference>
<dbReference type="eggNOG" id="COG0806">
    <property type="taxonomic scope" value="Bacteria"/>
</dbReference>
<keyword evidence="1 5" id="KW-0963">Cytoplasm</keyword>
<evidence type="ECO:0000256" key="5">
    <source>
        <dbReference type="HAMAP-Rule" id="MF_00014"/>
    </source>
</evidence>
<evidence type="ECO:0000313" key="8">
    <source>
        <dbReference type="EMBL" id="AIT09399.1"/>
    </source>
</evidence>
<proteinExistence type="inferred from homology"/>
<evidence type="ECO:0000313" key="9">
    <source>
        <dbReference type="Proteomes" id="UP000029672"/>
    </source>
</evidence>
<dbReference type="GO" id="GO:0042274">
    <property type="term" value="P:ribosomal small subunit biogenesis"/>
    <property type="evidence" value="ECO:0007669"/>
    <property type="project" value="UniProtKB-UniRule"/>
</dbReference>
<evidence type="ECO:0000256" key="4">
    <source>
        <dbReference type="ARBA" id="ARBA00023186"/>
    </source>
</evidence>
<comment type="function">
    <text evidence="5">An accessory protein needed during the final step in the assembly of 30S ribosomal subunit, possibly for assembly of the head region. Essential for efficient processing of 16S rRNA. May be needed both before and after RbfA during the maturation of 16S rRNA. It has affinity for free ribosomal 30S subunits but not for 70S ribosomes.</text>
</comment>
<protein>
    <recommendedName>
        <fullName evidence="5">Ribosome maturation factor RimM</fullName>
    </recommendedName>
</protein>
<feature type="domain" description="RimM N-terminal" evidence="6">
    <location>
        <begin position="8"/>
        <end position="90"/>
    </location>
</feature>
<dbReference type="PANTHER" id="PTHR33692:SF1">
    <property type="entry name" value="RIBOSOME MATURATION FACTOR RIMM"/>
    <property type="match status" value="1"/>
</dbReference>
<dbReference type="InterPro" id="IPR002676">
    <property type="entry name" value="RimM_N"/>
</dbReference>
<keyword evidence="9" id="KW-1185">Reference proteome</keyword>
<reference evidence="8 9" key="1">
    <citation type="submission" date="2014-10" db="EMBL/GenBank/DDBJ databases">
        <title>Whole genome sequence of Francisella endociliophora strain FSC1006, isolated from a laboratory culture of the marine ciliate Euplotes raikovi.</title>
        <authorList>
            <person name="Granberg M."/>
            <person name="Backman S."/>
            <person name="Lundmark E."/>
            <person name="Nilsson E."/>
            <person name="Karlsson E."/>
            <person name="Thelaus J."/>
            <person name="Ohrman C."/>
            <person name="Larkeryd A."/>
            <person name="Stenberg P."/>
        </authorList>
    </citation>
    <scope>NUCLEOTIDE SEQUENCE [LARGE SCALE GENOMIC DNA]</scope>
    <source>
        <strain evidence="8 9">FSC1006</strain>
    </source>
</reference>
<dbReference type="HOGENOM" id="CLU_077636_1_0_6"/>
<dbReference type="SUPFAM" id="SSF50346">
    <property type="entry name" value="PRC-barrel domain"/>
    <property type="match status" value="1"/>
</dbReference>
<dbReference type="Proteomes" id="UP000029672">
    <property type="component" value="Chromosome"/>
</dbReference>
<evidence type="ECO:0000259" key="7">
    <source>
        <dbReference type="Pfam" id="PF24986"/>
    </source>
</evidence>
<comment type="subunit">
    <text evidence="5">Binds ribosomal protein uS19.</text>
</comment>
<dbReference type="RefSeq" id="WP_040009128.1">
    <property type="nucleotide sequence ID" value="NZ_CP009574.1"/>
</dbReference>
<dbReference type="PANTHER" id="PTHR33692">
    <property type="entry name" value="RIBOSOME MATURATION FACTOR RIMM"/>
    <property type="match status" value="1"/>
</dbReference>
<evidence type="ECO:0000259" key="6">
    <source>
        <dbReference type="Pfam" id="PF01782"/>
    </source>
</evidence>
<dbReference type="GO" id="GO:0005840">
    <property type="term" value="C:ribosome"/>
    <property type="evidence" value="ECO:0007669"/>
    <property type="project" value="InterPro"/>
</dbReference>
<dbReference type="InterPro" id="IPR009000">
    <property type="entry name" value="Transl_B-barrel_sf"/>
</dbReference>
<comment type="subcellular location">
    <subcellularLocation>
        <location evidence="5">Cytoplasm</location>
    </subcellularLocation>
</comment>
<dbReference type="NCBIfam" id="TIGR02273">
    <property type="entry name" value="16S_RimM"/>
    <property type="match status" value="1"/>
</dbReference>